<accession>A0AAV2FQG2</accession>
<organism evidence="1 2">
    <name type="scientific">Linum trigynum</name>
    <dbReference type="NCBI Taxonomy" id="586398"/>
    <lineage>
        <taxon>Eukaryota</taxon>
        <taxon>Viridiplantae</taxon>
        <taxon>Streptophyta</taxon>
        <taxon>Embryophyta</taxon>
        <taxon>Tracheophyta</taxon>
        <taxon>Spermatophyta</taxon>
        <taxon>Magnoliopsida</taxon>
        <taxon>eudicotyledons</taxon>
        <taxon>Gunneridae</taxon>
        <taxon>Pentapetalae</taxon>
        <taxon>rosids</taxon>
        <taxon>fabids</taxon>
        <taxon>Malpighiales</taxon>
        <taxon>Linaceae</taxon>
        <taxon>Linum</taxon>
    </lineage>
</organism>
<dbReference type="Proteomes" id="UP001497516">
    <property type="component" value="Chromosome 7"/>
</dbReference>
<name>A0AAV2FQG2_9ROSI</name>
<dbReference type="EMBL" id="OZ034820">
    <property type="protein sequence ID" value="CAL1400589.1"/>
    <property type="molecule type" value="Genomic_DNA"/>
</dbReference>
<evidence type="ECO:0000313" key="1">
    <source>
        <dbReference type="EMBL" id="CAL1400589.1"/>
    </source>
</evidence>
<sequence length="120" mass="13563">MWGGEPIPAEVFGQGPPHCAAFKTEQVLHRLKPLRMPPDWQYAAPSEVSRSGSCPDGWIPILVEHVKLGLRFPLEPILTKVLNWLNCTLGRLLPTIIFHSVMYRLACDRIKEDLPLTHSD</sequence>
<dbReference type="AlphaFoldDB" id="A0AAV2FQG2"/>
<keyword evidence="2" id="KW-1185">Reference proteome</keyword>
<proteinExistence type="predicted"/>
<protein>
    <submittedName>
        <fullName evidence="1">Uncharacterized protein</fullName>
    </submittedName>
</protein>
<gene>
    <name evidence="1" type="ORF">LTRI10_LOCUS40704</name>
</gene>
<evidence type="ECO:0000313" key="2">
    <source>
        <dbReference type="Proteomes" id="UP001497516"/>
    </source>
</evidence>
<reference evidence="1 2" key="1">
    <citation type="submission" date="2024-04" db="EMBL/GenBank/DDBJ databases">
        <authorList>
            <person name="Fracassetti M."/>
        </authorList>
    </citation>
    <scope>NUCLEOTIDE SEQUENCE [LARGE SCALE GENOMIC DNA]</scope>
</reference>